<dbReference type="Gene3D" id="1.10.357.10">
    <property type="entry name" value="Tetracycline Repressor, domain 2"/>
    <property type="match status" value="1"/>
</dbReference>
<dbReference type="Pfam" id="PF17754">
    <property type="entry name" value="TetR_C_14"/>
    <property type="match status" value="1"/>
</dbReference>
<dbReference type="RefSeq" id="WP_093259410.1">
    <property type="nucleotide sequence ID" value="NZ_FNKK01000002.1"/>
</dbReference>
<proteinExistence type="predicted"/>
<dbReference type="AlphaFoldDB" id="A0A1H1F459"/>
<evidence type="ECO:0000313" key="7">
    <source>
        <dbReference type="Proteomes" id="UP000217103"/>
    </source>
</evidence>
<dbReference type="InterPro" id="IPR023772">
    <property type="entry name" value="DNA-bd_HTH_TetR-type_CS"/>
</dbReference>
<keyword evidence="1" id="KW-0805">Transcription regulation</keyword>
<dbReference type="SUPFAM" id="SSF46689">
    <property type="entry name" value="Homeodomain-like"/>
    <property type="match status" value="1"/>
</dbReference>
<dbReference type="GO" id="GO:0003700">
    <property type="term" value="F:DNA-binding transcription factor activity"/>
    <property type="evidence" value="ECO:0007669"/>
    <property type="project" value="TreeGrafter"/>
</dbReference>
<dbReference type="InterPro" id="IPR001647">
    <property type="entry name" value="HTH_TetR"/>
</dbReference>
<evidence type="ECO:0000256" key="2">
    <source>
        <dbReference type="ARBA" id="ARBA00023125"/>
    </source>
</evidence>
<sequence>MGRPGLREYKKRKTRTALLDAALELFLARGYEQTTVEQIADAVDVSPRTFFRYFASKEDLAFDHMVELERLLVGHLSARPGDEPPFTALFTAYRLAVREMKNVSRADTERYLKIRRLLDATPALLSRAIARTAETERRLTALLAEREGVDPATDPRPALAVALVTSAFRVGFECWDGVASMDDLVARVEATLDLAERALSSGWED</sequence>
<dbReference type="InterPro" id="IPR050109">
    <property type="entry name" value="HTH-type_TetR-like_transc_reg"/>
</dbReference>
<evidence type="ECO:0000256" key="3">
    <source>
        <dbReference type="ARBA" id="ARBA00023163"/>
    </source>
</evidence>
<dbReference type="PROSITE" id="PS01081">
    <property type="entry name" value="HTH_TETR_1"/>
    <property type="match status" value="1"/>
</dbReference>
<dbReference type="InterPro" id="IPR009057">
    <property type="entry name" value="Homeodomain-like_sf"/>
</dbReference>
<dbReference type="PROSITE" id="PS50044">
    <property type="entry name" value="SIGMA54_3"/>
    <property type="match status" value="1"/>
</dbReference>
<evidence type="ECO:0000256" key="1">
    <source>
        <dbReference type="ARBA" id="ARBA00023015"/>
    </source>
</evidence>
<keyword evidence="2 4" id="KW-0238">DNA-binding</keyword>
<dbReference type="Gene3D" id="1.10.10.60">
    <property type="entry name" value="Homeodomain-like"/>
    <property type="match status" value="1"/>
</dbReference>
<dbReference type="GO" id="GO:0000976">
    <property type="term" value="F:transcription cis-regulatory region binding"/>
    <property type="evidence" value="ECO:0007669"/>
    <property type="project" value="TreeGrafter"/>
</dbReference>
<dbReference type="PRINTS" id="PR00455">
    <property type="entry name" value="HTHTETR"/>
</dbReference>
<dbReference type="PANTHER" id="PTHR30055">
    <property type="entry name" value="HTH-TYPE TRANSCRIPTIONAL REGULATOR RUTR"/>
    <property type="match status" value="1"/>
</dbReference>
<dbReference type="PANTHER" id="PTHR30055:SF238">
    <property type="entry name" value="MYCOFACTOCIN BIOSYNTHESIS TRANSCRIPTIONAL REGULATOR MFTR-RELATED"/>
    <property type="match status" value="1"/>
</dbReference>
<organism evidence="6 7">
    <name type="scientific">Thermostaphylospora chromogena</name>
    <dbReference type="NCBI Taxonomy" id="35622"/>
    <lineage>
        <taxon>Bacteria</taxon>
        <taxon>Bacillati</taxon>
        <taxon>Actinomycetota</taxon>
        <taxon>Actinomycetes</taxon>
        <taxon>Streptosporangiales</taxon>
        <taxon>Thermomonosporaceae</taxon>
        <taxon>Thermostaphylospora</taxon>
    </lineage>
</organism>
<feature type="domain" description="HTH tetR-type" evidence="5">
    <location>
        <begin position="12"/>
        <end position="72"/>
    </location>
</feature>
<dbReference type="EMBL" id="FNKK01000002">
    <property type="protein sequence ID" value="SDQ95690.1"/>
    <property type="molecule type" value="Genomic_DNA"/>
</dbReference>
<evidence type="ECO:0000313" key="6">
    <source>
        <dbReference type="EMBL" id="SDQ95690.1"/>
    </source>
</evidence>
<evidence type="ECO:0000256" key="4">
    <source>
        <dbReference type="PROSITE-ProRule" id="PRU00335"/>
    </source>
</evidence>
<dbReference type="OrthoDB" id="3296001at2"/>
<dbReference type="Pfam" id="PF00440">
    <property type="entry name" value="TetR_N"/>
    <property type="match status" value="1"/>
</dbReference>
<keyword evidence="3" id="KW-0804">Transcription</keyword>
<reference evidence="6 7" key="1">
    <citation type="submission" date="2016-10" db="EMBL/GenBank/DDBJ databases">
        <authorList>
            <person name="de Groot N.N."/>
        </authorList>
    </citation>
    <scope>NUCLEOTIDE SEQUENCE [LARGE SCALE GENOMIC DNA]</scope>
    <source>
        <strain evidence="6 7">DSM 43794</strain>
    </source>
</reference>
<feature type="DNA-binding region" description="H-T-H motif" evidence="4">
    <location>
        <begin position="35"/>
        <end position="54"/>
    </location>
</feature>
<evidence type="ECO:0000259" key="5">
    <source>
        <dbReference type="PROSITE" id="PS50977"/>
    </source>
</evidence>
<name>A0A1H1F459_9ACTN</name>
<dbReference type="Proteomes" id="UP000217103">
    <property type="component" value="Unassembled WGS sequence"/>
</dbReference>
<dbReference type="InterPro" id="IPR041347">
    <property type="entry name" value="MftR_C"/>
</dbReference>
<gene>
    <name evidence="6" type="ORF">SAMN04489764_2775</name>
</gene>
<accession>A0A1H1F459</accession>
<dbReference type="PROSITE" id="PS50977">
    <property type="entry name" value="HTH_TETR_2"/>
    <property type="match status" value="1"/>
</dbReference>
<keyword evidence="7" id="KW-1185">Reference proteome</keyword>
<protein>
    <submittedName>
        <fullName evidence="6">DNA-binding transcriptional regulator, AcrR family</fullName>
    </submittedName>
</protein>